<reference evidence="1" key="2">
    <citation type="submission" date="2021-08" db="EMBL/GenBank/DDBJ databases">
        <authorList>
            <person name="Gostincar C."/>
            <person name="Sun X."/>
            <person name="Song Z."/>
            <person name="Gunde-Cimerman N."/>
        </authorList>
    </citation>
    <scope>NUCLEOTIDE SEQUENCE</scope>
    <source>
        <strain evidence="1">EXF-9911</strain>
    </source>
</reference>
<comment type="caution">
    <text evidence="1">The sequence shown here is derived from an EMBL/GenBank/DDBJ whole genome shotgun (WGS) entry which is preliminary data.</text>
</comment>
<proteinExistence type="predicted"/>
<reference evidence="1" key="1">
    <citation type="journal article" date="2021" name="J Fungi (Basel)">
        <title>Virulence traits and population genomics of the black yeast Aureobasidium melanogenum.</title>
        <authorList>
            <person name="Cernosa A."/>
            <person name="Sun X."/>
            <person name="Gostincar C."/>
            <person name="Fang C."/>
            <person name="Gunde-Cimerman N."/>
            <person name="Song Z."/>
        </authorList>
    </citation>
    <scope>NUCLEOTIDE SEQUENCE</scope>
    <source>
        <strain evidence="1">EXF-9911</strain>
    </source>
</reference>
<name>A0A9P8ESZ6_AURME</name>
<evidence type="ECO:0000313" key="1">
    <source>
        <dbReference type="EMBL" id="KAG9697509.1"/>
    </source>
</evidence>
<evidence type="ECO:0000313" key="2">
    <source>
        <dbReference type="Proteomes" id="UP000779574"/>
    </source>
</evidence>
<organism evidence="1 2">
    <name type="scientific">Aureobasidium melanogenum</name>
    <name type="common">Aureobasidium pullulans var. melanogenum</name>
    <dbReference type="NCBI Taxonomy" id="46634"/>
    <lineage>
        <taxon>Eukaryota</taxon>
        <taxon>Fungi</taxon>
        <taxon>Dikarya</taxon>
        <taxon>Ascomycota</taxon>
        <taxon>Pezizomycotina</taxon>
        <taxon>Dothideomycetes</taxon>
        <taxon>Dothideomycetidae</taxon>
        <taxon>Dothideales</taxon>
        <taxon>Saccotheciaceae</taxon>
        <taxon>Aureobasidium</taxon>
    </lineage>
</organism>
<dbReference type="Proteomes" id="UP000779574">
    <property type="component" value="Unassembled WGS sequence"/>
</dbReference>
<feature type="non-terminal residue" evidence="1">
    <location>
        <position position="223"/>
    </location>
</feature>
<gene>
    <name evidence="1" type="ORF">KCU76_g2942</name>
</gene>
<sequence length="223" mass="24765">MAHNSSILLDLQTSSSARSLLCVAGSPPLAFQATTNCAAQAQAMERIVVGENVSRVPRYKLDKKAKTVKTTKEPGDGMLSLLKKISAGKDTGEVLMTAGKNGNLHASQKDQIPRQRVPAPPPHVLISRRETYIANVLTASISCTNDSQHFHEFTVESQEQWIALLESYKDVGFRKFTPAYEEVPDILERLRAYQVWSLFQLKAQQGETCEAVTEPRKQQIQLN</sequence>
<dbReference type="AlphaFoldDB" id="A0A9P8ESZ6"/>
<dbReference type="EMBL" id="JAHFXF010000075">
    <property type="protein sequence ID" value="KAG9697509.1"/>
    <property type="molecule type" value="Genomic_DNA"/>
</dbReference>
<protein>
    <submittedName>
        <fullName evidence="1">Uncharacterized protein</fullName>
    </submittedName>
</protein>
<accession>A0A9P8ESZ6</accession>